<feature type="chain" id="PRO_5043730976" evidence="1">
    <location>
        <begin position="34"/>
        <end position="76"/>
    </location>
</feature>
<accession>A0AAV6JA56</accession>
<reference evidence="2" key="1">
    <citation type="submission" date="2020-08" db="EMBL/GenBank/DDBJ databases">
        <title>Plant Genome Project.</title>
        <authorList>
            <person name="Zhang R.-G."/>
        </authorList>
    </citation>
    <scope>NUCLEOTIDE SEQUENCE</scope>
    <source>
        <strain evidence="2">WSP0</strain>
        <tissue evidence="2">Leaf</tissue>
    </source>
</reference>
<comment type="caution">
    <text evidence="2">The sequence shown here is derived from an EMBL/GenBank/DDBJ whole genome shotgun (WGS) entry which is preliminary data.</text>
</comment>
<organism evidence="2 3">
    <name type="scientific">Rhododendron griersonianum</name>
    <dbReference type="NCBI Taxonomy" id="479676"/>
    <lineage>
        <taxon>Eukaryota</taxon>
        <taxon>Viridiplantae</taxon>
        <taxon>Streptophyta</taxon>
        <taxon>Embryophyta</taxon>
        <taxon>Tracheophyta</taxon>
        <taxon>Spermatophyta</taxon>
        <taxon>Magnoliopsida</taxon>
        <taxon>eudicotyledons</taxon>
        <taxon>Gunneridae</taxon>
        <taxon>Pentapetalae</taxon>
        <taxon>asterids</taxon>
        <taxon>Ericales</taxon>
        <taxon>Ericaceae</taxon>
        <taxon>Ericoideae</taxon>
        <taxon>Rhodoreae</taxon>
        <taxon>Rhododendron</taxon>
    </lineage>
</organism>
<dbReference type="AlphaFoldDB" id="A0AAV6JA56"/>
<dbReference type="Proteomes" id="UP000823749">
    <property type="component" value="Chromosome 8"/>
</dbReference>
<proteinExistence type="predicted"/>
<feature type="signal peptide" evidence="1">
    <location>
        <begin position="1"/>
        <end position="33"/>
    </location>
</feature>
<keyword evidence="1" id="KW-0732">Signal</keyword>
<evidence type="ECO:0000313" key="3">
    <source>
        <dbReference type="Proteomes" id="UP000823749"/>
    </source>
</evidence>
<sequence>MGAKTSKNWPLMLAAMAVFVFVLAPARVESAFAIEMDTCTGPACDAECKKILQEKYLSAACATPKGSTKKLCICLG</sequence>
<name>A0AAV6JA56_9ERIC</name>
<evidence type="ECO:0000313" key="2">
    <source>
        <dbReference type="EMBL" id="KAG5537232.1"/>
    </source>
</evidence>
<protein>
    <submittedName>
        <fullName evidence="2">Uncharacterized protein</fullName>
    </submittedName>
</protein>
<evidence type="ECO:0000256" key="1">
    <source>
        <dbReference type="SAM" id="SignalP"/>
    </source>
</evidence>
<gene>
    <name evidence="2" type="ORF">RHGRI_024620</name>
</gene>
<keyword evidence="3" id="KW-1185">Reference proteome</keyword>
<dbReference type="EMBL" id="JACTNZ010000008">
    <property type="protein sequence ID" value="KAG5537232.1"/>
    <property type="molecule type" value="Genomic_DNA"/>
</dbReference>